<proteinExistence type="predicted"/>
<evidence type="ECO:0000313" key="4">
    <source>
        <dbReference type="Proteomes" id="UP000289216"/>
    </source>
</evidence>
<dbReference type="Gene3D" id="3.40.50.300">
    <property type="entry name" value="P-loop containing nucleotide triphosphate hydrolases"/>
    <property type="match status" value="2"/>
</dbReference>
<dbReference type="Proteomes" id="UP000289216">
    <property type="component" value="Unassembled WGS sequence"/>
</dbReference>
<dbReference type="PANTHER" id="PTHR43581">
    <property type="entry name" value="ATP/GTP PHOSPHATASE"/>
    <property type="match status" value="1"/>
</dbReference>
<sequence length="468" mass="54861">MKVKFKNLGPIKNGEFDIRDLKNINLIVGPNNSGKTYLTYLIYTIYKVMSGITLRKCSMIERISKEENITITEEDYQEIISNYCNSFEKSIKRNLPFVFHTQRDFFKEFEIKVSLEEEKSFLKELEGSLTAYSMARNIFIHVIKKQDRLEFSMLPSEEKIGIEDIETGNLLKFRSKYGISLITDFLKETEITELIVTVLDSFFGNYLFKNANVVSFPAERSGGALFYKQLLQERSDVLRTLEIKKIRGSFDKISRYSEPINDYIKFLNFSRDFQENKKRDIFLKASKNIQDILGGNIEIKENDIIYKCQNQKELNMELVSSTVKSLAGFFLYLKYRAKKGDIVIIDEPELNLHPENQRKLFRLFALLSNLGIHFILSTHSPIIISELNNELLFQNIKKEKENLEELEQEYRIHKEDYGLEAEKVNIWFLHDGSMELLDKKEGRIDVDTFDNITGEMYNLYNDLLFQGE</sequence>
<feature type="coiled-coil region" evidence="1">
    <location>
        <begin position="389"/>
        <end position="423"/>
    </location>
</feature>
<evidence type="ECO:0000256" key="1">
    <source>
        <dbReference type="SAM" id="Coils"/>
    </source>
</evidence>
<keyword evidence="1" id="KW-0175">Coiled coil</keyword>
<dbReference type="RefSeq" id="WP_129490954.1">
    <property type="nucleotide sequence ID" value="NZ_SBAP01000010.1"/>
</dbReference>
<reference evidence="3 4" key="1">
    <citation type="submission" date="2019-01" db="EMBL/GenBank/DDBJ databases">
        <title>Fusobacterium necrophorum Isolated From the Uterus of Dairy Cows.</title>
        <authorList>
            <person name="Francis A.M."/>
        </authorList>
    </citation>
    <scope>NUCLEOTIDE SEQUENCE [LARGE SCALE GENOMIC DNA]</scope>
    <source>
        <strain evidence="3 4">KG35</strain>
    </source>
</reference>
<accession>A0A4Q2KYJ0</accession>
<evidence type="ECO:0000259" key="2">
    <source>
        <dbReference type="Pfam" id="PF13175"/>
    </source>
</evidence>
<evidence type="ECO:0000313" key="3">
    <source>
        <dbReference type="EMBL" id="RXZ70079.1"/>
    </source>
</evidence>
<dbReference type="InterPro" id="IPR027417">
    <property type="entry name" value="P-loop_NTPase"/>
</dbReference>
<organism evidence="3 4">
    <name type="scientific">Fusobacterium necrophorum</name>
    <dbReference type="NCBI Taxonomy" id="859"/>
    <lineage>
        <taxon>Bacteria</taxon>
        <taxon>Fusobacteriati</taxon>
        <taxon>Fusobacteriota</taxon>
        <taxon>Fusobacteriia</taxon>
        <taxon>Fusobacteriales</taxon>
        <taxon>Fusobacteriaceae</taxon>
        <taxon>Fusobacterium</taxon>
    </lineage>
</organism>
<dbReference type="GO" id="GO:0005524">
    <property type="term" value="F:ATP binding"/>
    <property type="evidence" value="ECO:0007669"/>
    <property type="project" value="UniProtKB-KW"/>
</dbReference>
<feature type="domain" description="Endonuclease GajA/Old nuclease/RecF-like AAA" evidence="2">
    <location>
        <begin position="2"/>
        <end position="384"/>
    </location>
</feature>
<dbReference type="AlphaFoldDB" id="A0A4Q2KYJ0"/>
<dbReference type="SUPFAM" id="SSF52540">
    <property type="entry name" value="P-loop containing nucleoside triphosphate hydrolases"/>
    <property type="match status" value="1"/>
</dbReference>
<keyword evidence="3" id="KW-0067">ATP-binding</keyword>
<dbReference type="PANTHER" id="PTHR43581:SF4">
    <property type="entry name" value="ATP_GTP PHOSPHATASE"/>
    <property type="match status" value="1"/>
</dbReference>
<dbReference type="InterPro" id="IPR041685">
    <property type="entry name" value="AAA_GajA/Old/RecF-like"/>
</dbReference>
<dbReference type="Pfam" id="PF13175">
    <property type="entry name" value="AAA_15"/>
    <property type="match status" value="1"/>
</dbReference>
<gene>
    <name evidence="3" type="ORF">EPT53_05160</name>
</gene>
<dbReference type="CDD" id="cd00267">
    <property type="entry name" value="ABC_ATPase"/>
    <property type="match status" value="1"/>
</dbReference>
<name>A0A4Q2KYJ0_9FUSO</name>
<dbReference type="EMBL" id="SBAP01000010">
    <property type="protein sequence ID" value="RXZ70079.1"/>
    <property type="molecule type" value="Genomic_DNA"/>
</dbReference>
<protein>
    <submittedName>
        <fullName evidence="3">ATP-binding protein</fullName>
    </submittedName>
</protein>
<keyword evidence="3" id="KW-0547">Nucleotide-binding</keyword>
<comment type="caution">
    <text evidence="3">The sequence shown here is derived from an EMBL/GenBank/DDBJ whole genome shotgun (WGS) entry which is preliminary data.</text>
</comment>
<dbReference type="InterPro" id="IPR051396">
    <property type="entry name" value="Bact_Antivir_Def_Nuclease"/>
</dbReference>